<protein>
    <recommendedName>
        <fullName evidence="8">PHD-type domain-containing protein</fullName>
    </recommendedName>
</protein>
<dbReference type="InterPro" id="IPR011011">
    <property type="entry name" value="Znf_FYVE_PHD"/>
</dbReference>
<feature type="compositionally biased region" description="Polar residues" evidence="7">
    <location>
        <begin position="155"/>
        <end position="165"/>
    </location>
</feature>
<dbReference type="SUPFAM" id="SSF55729">
    <property type="entry name" value="Acyl-CoA N-acyltransferases (Nat)"/>
    <property type="match status" value="1"/>
</dbReference>
<feature type="region of interest" description="Disordered" evidence="7">
    <location>
        <begin position="58"/>
        <end position="97"/>
    </location>
</feature>
<dbReference type="Pfam" id="PF16135">
    <property type="entry name" value="TDBD"/>
    <property type="match status" value="1"/>
</dbReference>
<evidence type="ECO:0000256" key="2">
    <source>
        <dbReference type="ARBA" id="ARBA00022723"/>
    </source>
</evidence>
<dbReference type="Proteomes" id="UP001222027">
    <property type="component" value="Unassembled WGS sequence"/>
</dbReference>
<feature type="region of interest" description="Disordered" evidence="7">
    <location>
        <begin position="304"/>
        <end position="371"/>
    </location>
</feature>
<dbReference type="GO" id="GO:0008270">
    <property type="term" value="F:zinc ion binding"/>
    <property type="evidence" value="ECO:0007669"/>
    <property type="project" value="UniProtKB-KW"/>
</dbReference>
<feature type="region of interest" description="Disordered" evidence="7">
    <location>
        <begin position="121"/>
        <end position="232"/>
    </location>
</feature>
<evidence type="ECO:0000259" key="8">
    <source>
        <dbReference type="PROSITE" id="PS50016"/>
    </source>
</evidence>
<dbReference type="InterPro" id="IPR032308">
    <property type="entry name" value="TDBD"/>
</dbReference>
<dbReference type="GO" id="GO:0006357">
    <property type="term" value="P:regulation of transcription by RNA polymerase II"/>
    <property type="evidence" value="ECO:0007669"/>
    <property type="project" value="TreeGrafter"/>
</dbReference>
<evidence type="ECO:0000256" key="1">
    <source>
        <dbReference type="ARBA" id="ARBA00004123"/>
    </source>
</evidence>
<comment type="caution">
    <text evidence="9">The sequence shown here is derived from an EMBL/GenBank/DDBJ whole genome shotgun (WGS) entry which is preliminary data.</text>
</comment>
<evidence type="ECO:0000256" key="3">
    <source>
        <dbReference type="ARBA" id="ARBA00022771"/>
    </source>
</evidence>
<dbReference type="SUPFAM" id="SSF57903">
    <property type="entry name" value="FYVE/PHD zinc finger"/>
    <property type="match status" value="1"/>
</dbReference>
<dbReference type="GO" id="GO:0003714">
    <property type="term" value="F:transcription corepressor activity"/>
    <property type="evidence" value="ECO:0007669"/>
    <property type="project" value="InterPro"/>
</dbReference>
<evidence type="ECO:0000256" key="4">
    <source>
        <dbReference type="ARBA" id="ARBA00022833"/>
    </source>
</evidence>
<gene>
    <name evidence="9" type="ORF">OPV22_003360</name>
</gene>
<keyword evidence="10" id="KW-1185">Reference proteome</keyword>
<dbReference type="Pfam" id="PF00628">
    <property type="entry name" value="PHD"/>
    <property type="match status" value="1"/>
</dbReference>
<feature type="compositionally biased region" description="Basic and acidic residues" evidence="7">
    <location>
        <begin position="166"/>
        <end position="180"/>
    </location>
</feature>
<dbReference type="PANTHER" id="PTHR46309:SF1">
    <property type="entry name" value="PHD FINGER PROTEIN 12"/>
    <property type="match status" value="1"/>
</dbReference>
<sequence>MSSVEKKRGVPMKGDVDGLSASKEVRESKKEKRRRLILNDTDSDDCLVSLQEVDCETAQNGDSLSIGEDNGVEGMKKKEKKKEKKNKVEVEREKKKVLRSDVVKRSEEFVVADKNEAIERVLERKRSREPADVEGSAKRPNRDFSEPGRILKTATGGNKSKTYSSHHGDDKKEMKMDVDIKPLVPASGERYGVENHIQSSSHSIHKKEDEKVKSLESSGDQALRIKDGSSSFASKKRADTSISLCRDGVLRVQGKGGVLRVLPSNKKVDGFVNLHSKSKVEGKSNTFTSPRVATRATLKKLSLSPDRRVHEKSSSGSTLNKHESRKAKVDIAEESTYEKPKTEPKTDSLKREKKRSDMPKRRAGFKIKGGTSPKTVFMAKQELGKASVTRNTEKQKLRDQIKSILLNAGWTIDLRPRKGRNYEDSVYIPPEGQGGYWSITKAYAVYQEQLNRSCNDHSKNSSERSSRTSAGNDYVVPMESLNILKRIVGNKRRKEKPEETQRSKKKGKRTSDLRHPRDQDTQDKLDEIRGRKKSNCALASNTKTTVGSIAHKHFRKGRNKQRGCALLVRGSNQEAEDEENDYVPYVWTRTVLSWMIDMGVLHINGKVKYMNQRRTKTKLEGWITRDGIYCSCCSKILTVSKFELHAGSKLLQPLQNIYLEDGELSLLQCQLDAWKKQDESERQGFYSVDVSGDDPNDDTCGICGDGGDLICCDGCPSTFHLSCLGIEKLPPGDWHCTNCCCRYCRRISADAIPDTDETVSSLLSCHHCEAKYHQDCVPETESISATSKSRRIYFCSQSCSKVFKWLQKILGTKNELEAGFSWSVIRRFDEDAFEFPLMSQLKIECNSKIAVALAVMDECFLPIVDQRSGINLIHNVIYNCGSNFNRLNHRGFYSFILERGDEIISVASVRIHGTRLAEMPFIGTRNMYRRQGMCRRLLDGIESALCSLNVQKLVIPAISELKDTWTNVFGFKPLEVSQELEVRSINMLVFPGTGLLQKPLLTMHSSEQCTPVDGVDMVEYDIKHQHQTKSTYESSESSSVEPNLYNSGLAVVHCVNATQDTGSGLSSFRECVNATQVSPGSPDSPRSECKFQEYKSLVMGGDMYTHNFPESGLTSSHDEDKAQIDFSTRELTTELTLSDNHGEKNIDANTLTDLQENNSVSKHVSPKGFASDIQKSGASSLGMLPTQCNLLRHKYEDHCIPPEFETVTPKPGIKMIAELQICSLESMSTPLHSESHVRMKAHSPNSAGDNGQISPESTHDATDHHEKSLSDHLKPSIHVDSEEMMYSIHTIEAKGAALDPNSYLNDEDSELFAFEIVSRPINAAAGKENGSSYRSCVVTDSDTSTRLSIQHSSLDRVPITNGTVCESSISHVVRSCKIQGDTEHSDMACSLMLDPDIKDIPPILTTSFEVSVEPIDHGLCAVHDASVDIKKPILLTLLTCTCNCLEHKMNQANLVLVEETDTSKFLQMDL</sequence>
<name>A0AAV8S0J1_ENSVE</name>
<reference evidence="9 10" key="1">
    <citation type="submission" date="2022-12" db="EMBL/GenBank/DDBJ databases">
        <title>Chromosome-scale assembly of the Ensete ventricosum genome.</title>
        <authorList>
            <person name="Dussert Y."/>
            <person name="Stocks J."/>
            <person name="Wendawek A."/>
            <person name="Woldeyes F."/>
            <person name="Nichols R.A."/>
            <person name="Borrell J.S."/>
        </authorList>
    </citation>
    <scope>NUCLEOTIDE SEQUENCE [LARGE SCALE GENOMIC DNA]</scope>
    <source>
        <strain evidence="10">cv. Maze</strain>
        <tissue evidence="9">Seeds</tissue>
    </source>
</reference>
<keyword evidence="2" id="KW-0479">Metal-binding</keyword>
<evidence type="ECO:0000313" key="9">
    <source>
        <dbReference type="EMBL" id="KAJ8512926.1"/>
    </source>
</evidence>
<feature type="region of interest" description="Disordered" evidence="7">
    <location>
        <begin position="1233"/>
        <end position="1270"/>
    </location>
</feature>
<dbReference type="Gene3D" id="3.30.40.10">
    <property type="entry name" value="Zinc/RING finger domain, C3HC4 (zinc finger)"/>
    <property type="match status" value="1"/>
</dbReference>
<dbReference type="CDD" id="cd04301">
    <property type="entry name" value="NAT_SF"/>
    <property type="match status" value="1"/>
</dbReference>
<proteinExistence type="predicted"/>
<feature type="compositionally biased region" description="Basic and acidic residues" evidence="7">
    <location>
        <begin position="320"/>
        <end position="360"/>
    </location>
</feature>
<dbReference type="InterPro" id="IPR019787">
    <property type="entry name" value="Znf_PHD-finger"/>
</dbReference>
<keyword evidence="5" id="KW-0539">Nucleus</keyword>
<feature type="compositionally biased region" description="Basic and acidic residues" evidence="7">
    <location>
        <begin position="86"/>
        <end position="97"/>
    </location>
</feature>
<dbReference type="Pfam" id="PF23209">
    <property type="entry name" value="IDM1_C"/>
    <property type="match status" value="1"/>
</dbReference>
<feature type="domain" description="PHD-type" evidence="8">
    <location>
        <begin position="697"/>
        <end position="742"/>
    </location>
</feature>
<feature type="compositionally biased region" description="Basic and acidic residues" evidence="7">
    <location>
        <begin position="121"/>
        <end position="146"/>
    </location>
</feature>
<dbReference type="InterPro" id="IPR016181">
    <property type="entry name" value="Acyl_CoA_acyltransferase"/>
</dbReference>
<dbReference type="InterPro" id="IPR013083">
    <property type="entry name" value="Znf_RING/FYVE/PHD"/>
</dbReference>
<dbReference type="Pfam" id="PF22970">
    <property type="entry name" value="DUF7028"/>
    <property type="match status" value="1"/>
</dbReference>
<organism evidence="9 10">
    <name type="scientific">Ensete ventricosum</name>
    <name type="common">Abyssinian banana</name>
    <name type="synonym">Musa ensete</name>
    <dbReference type="NCBI Taxonomy" id="4639"/>
    <lineage>
        <taxon>Eukaryota</taxon>
        <taxon>Viridiplantae</taxon>
        <taxon>Streptophyta</taxon>
        <taxon>Embryophyta</taxon>
        <taxon>Tracheophyta</taxon>
        <taxon>Spermatophyta</taxon>
        <taxon>Magnoliopsida</taxon>
        <taxon>Liliopsida</taxon>
        <taxon>Zingiberales</taxon>
        <taxon>Musaceae</taxon>
        <taxon>Ensete</taxon>
    </lineage>
</organism>
<keyword evidence="3 6" id="KW-0863">Zinc-finger</keyword>
<dbReference type="EMBL" id="JAQQAF010000001">
    <property type="protein sequence ID" value="KAJ8512926.1"/>
    <property type="molecule type" value="Genomic_DNA"/>
</dbReference>
<dbReference type="GO" id="GO:0005634">
    <property type="term" value="C:nucleus"/>
    <property type="evidence" value="ECO:0007669"/>
    <property type="project" value="UniProtKB-SubCell"/>
</dbReference>
<dbReference type="InterPro" id="IPR001965">
    <property type="entry name" value="Znf_PHD"/>
</dbReference>
<evidence type="ECO:0000256" key="6">
    <source>
        <dbReference type="PROSITE-ProRule" id="PRU00146"/>
    </source>
</evidence>
<feature type="compositionally biased region" description="Basic and acidic residues" evidence="7">
    <location>
        <begin position="1257"/>
        <end position="1270"/>
    </location>
</feature>
<keyword evidence="4" id="KW-0862">Zinc</keyword>
<comment type="subcellular location">
    <subcellularLocation>
        <location evidence="1">Nucleus</location>
    </subcellularLocation>
</comment>
<feature type="region of interest" description="Disordered" evidence="7">
    <location>
        <begin position="454"/>
        <end position="529"/>
    </location>
</feature>
<dbReference type="InterPro" id="IPR056511">
    <property type="entry name" value="IDM1_C"/>
</dbReference>
<dbReference type="InterPro" id="IPR054292">
    <property type="entry name" value="DUF7028"/>
</dbReference>
<feature type="compositionally biased region" description="Polar residues" evidence="7">
    <location>
        <begin position="1243"/>
        <end position="1256"/>
    </location>
</feature>
<evidence type="ECO:0000256" key="7">
    <source>
        <dbReference type="SAM" id="MobiDB-lite"/>
    </source>
</evidence>
<accession>A0AAV8S0J1</accession>
<dbReference type="PANTHER" id="PTHR46309">
    <property type="entry name" value="PHD FINGER PROTEIN 12"/>
    <property type="match status" value="1"/>
</dbReference>
<dbReference type="PROSITE" id="PS50016">
    <property type="entry name" value="ZF_PHD_2"/>
    <property type="match status" value="1"/>
</dbReference>
<feature type="region of interest" description="Disordered" evidence="7">
    <location>
        <begin position="1"/>
        <end position="36"/>
    </location>
</feature>
<dbReference type="InterPro" id="IPR042163">
    <property type="entry name" value="PHF12"/>
</dbReference>
<dbReference type="CDD" id="cd15539">
    <property type="entry name" value="PHD1_AIRE"/>
    <property type="match status" value="1"/>
</dbReference>
<evidence type="ECO:0000313" key="10">
    <source>
        <dbReference type="Proteomes" id="UP001222027"/>
    </source>
</evidence>
<evidence type="ECO:0000256" key="5">
    <source>
        <dbReference type="ARBA" id="ARBA00023242"/>
    </source>
</evidence>
<dbReference type="SMART" id="SM00249">
    <property type="entry name" value="PHD"/>
    <property type="match status" value="2"/>
</dbReference>
<feature type="compositionally biased region" description="Basic and acidic residues" evidence="7">
    <location>
        <begin position="454"/>
        <end position="466"/>
    </location>
</feature>
<feature type="compositionally biased region" description="Basic and acidic residues" evidence="7">
    <location>
        <begin position="509"/>
        <end position="529"/>
    </location>
</feature>